<evidence type="ECO:0000313" key="2">
    <source>
        <dbReference type="EMBL" id="KAG1354891.1"/>
    </source>
</evidence>
<dbReference type="EMBL" id="CM017878">
    <property type="protein sequence ID" value="KAG1354891.1"/>
    <property type="molecule type" value="Genomic_DNA"/>
</dbReference>
<name>A0A8K0N577_COCNU</name>
<sequence length="136" mass="14904">MKFGRIHNLSSSSEAAELLLELTTKEAPTKVSQESGMKFGMSEATELPLELATKEAPTRGHEVLPTKASQEDGVKFGASKAELPLEYVIEEISYKDFTRGGMKFGRAHDRPSASEAKLSLEYVSKEAPAKNSREVE</sequence>
<feature type="region of interest" description="Disordered" evidence="1">
    <location>
        <begin position="105"/>
        <end position="136"/>
    </location>
</feature>
<proteinExistence type="predicted"/>
<evidence type="ECO:0000313" key="3">
    <source>
        <dbReference type="Proteomes" id="UP000797356"/>
    </source>
</evidence>
<gene>
    <name evidence="2" type="ORF">COCNU_07G010030</name>
</gene>
<keyword evidence="3" id="KW-1185">Reference proteome</keyword>
<accession>A0A8K0N577</accession>
<reference evidence="2" key="1">
    <citation type="journal article" date="2017" name="Gigascience">
        <title>The genome draft of coconut (Cocos nucifera).</title>
        <authorList>
            <person name="Xiao Y."/>
            <person name="Xu P."/>
            <person name="Fan H."/>
            <person name="Baudouin L."/>
            <person name="Xia W."/>
            <person name="Bocs S."/>
            <person name="Xu J."/>
            <person name="Li Q."/>
            <person name="Guo A."/>
            <person name="Zhou L."/>
            <person name="Li J."/>
            <person name="Wu Y."/>
            <person name="Ma Z."/>
            <person name="Armero A."/>
            <person name="Issali A.E."/>
            <person name="Liu N."/>
            <person name="Peng M."/>
            <person name="Yang Y."/>
        </authorList>
    </citation>
    <scope>NUCLEOTIDE SEQUENCE</scope>
    <source>
        <tissue evidence="2">Spear leaf of Hainan Tall coconut</tissue>
    </source>
</reference>
<protein>
    <submittedName>
        <fullName evidence="2">Uncharacterized protein</fullName>
    </submittedName>
</protein>
<dbReference type="AlphaFoldDB" id="A0A8K0N577"/>
<reference evidence="2" key="2">
    <citation type="submission" date="2019-07" db="EMBL/GenBank/DDBJ databases">
        <authorList>
            <person name="Yang Y."/>
            <person name="Bocs S."/>
            <person name="Baudouin L."/>
        </authorList>
    </citation>
    <scope>NUCLEOTIDE SEQUENCE</scope>
    <source>
        <tissue evidence="2">Spear leaf of Hainan Tall coconut</tissue>
    </source>
</reference>
<comment type="caution">
    <text evidence="2">The sequence shown here is derived from an EMBL/GenBank/DDBJ whole genome shotgun (WGS) entry which is preliminary data.</text>
</comment>
<evidence type="ECO:0000256" key="1">
    <source>
        <dbReference type="SAM" id="MobiDB-lite"/>
    </source>
</evidence>
<dbReference type="Proteomes" id="UP000797356">
    <property type="component" value="Chromosome 7"/>
</dbReference>
<feature type="compositionally biased region" description="Basic and acidic residues" evidence="1">
    <location>
        <begin position="123"/>
        <end position="136"/>
    </location>
</feature>
<organism evidence="2 3">
    <name type="scientific">Cocos nucifera</name>
    <name type="common">Coconut palm</name>
    <dbReference type="NCBI Taxonomy" id="13894"/>
    <lineage>
        <taxon>Eukaryota</taxon>
        <taxon>Viridiplantae</taxon>
        <taxon>Streptophyta</taxon>
        <taxon>Embryophyta</taxon>
        <taxon>Tracheophyta</taxon>
        <taxon>Spermatophyta</taxon>
        <taxon>Magnoliopsida</taxon>
        <taxon>Liliopsida</taxon>
        <taxon>Arecaceae</taxon>
        <taxon>Arecoideae</taxon>
        <taxon>Cocoseae</taxon>
        <taxon>Attaleinae</taxon>
        <taxon>Cocos</taxon>
    </lineage>
</organism>